<evidence type="ECO:0000256" key="2">
    <source>
        <dbReference type="ARBA" id="ARBA00005417"/>
    </source>
</evidence>
<keyword evidence="8" id="KW-0029">Amino-acid transport</keyword>
<keyword evidence="9" id="KW-0472">Membrane</keyword>
<evidence type="ECO:0000256" key="3">
    <source>
        <dbReference type="ARBA" id="ARBA00022448"/>
    </source>
</evidence>
<dbReference type="EMBL" id="CP072011">
    <property type="protein sequence ID" value="QTH16799.1"/>
    <property type="molecule type" value="Genomic_DNA"/>
</dbReference>
<evidence type="ECO:0000256" key="7">
    <source>
        <dbReference type="ARBA" id="ARBA00022840"/>
    </source>
</evidence>
<dbReference type="InterPro" id="IPR030679">
    <property type="entry name" value="ABC_ATPase_HisP-typ"/>
</dbReference>
<reference evidence="11" key="1">
    <citation type="book" date="2019" name="MICROBIAL BIOTECHNOLOGY" publisher="Unknown Publisher">
        <title>Optimization of recombineering for directed mutagenesis of bacteria Pseudomonas corrugata 3'.</title>
        <authorList>
            <person name="Buinitskaja S.V."/>
            <person name="Pilipenok N."/>
            <person name="Valentovich L.N."/>
        </authorList>
    </citation>
    <scope>NUCLEOTIDE SEQUENCE</scope>
    <source>
        <strain evidence="11">3prime</strain>
    </source>
</reference>
<evidence type="ECO:0000313" key="12">
    <source>
        <dbReference type="Proteomes" id="UP000663914"/>
    </source>
</evidence>
<dbReference type="Gene3D" id="3.40.50.300">
    <property type="entry name" value="P-loop containing nucleotide triphosphate hydrolases"/>
    <property type="match status" value="1"/>
</dbReference>
<keyword evidence="6" id="KW-0547">Nucleotide-binding</keyword>
<dbReference type="PROSITE" id="PS00211">
    <property type="entry name" value="ABC_TRANSPORTER_1"/>
    <property type="match status" value="1"/>
</dbReference>
<feature type="domain" description="ABC transporter" evidence="10">
    <location>
        <begin position="2"/>
        <end position="236"/>
    </location>
</feature>
<keyword evidence="7 11" id="KW-0067">ATP-binding</keyword>
<reference evidence="11" key="2">
    <citation type="submission" date="2021-03" db="EMBL/GenBank/DDBJ databases">
        <authorList>
            <person name="Valentovich L.N."/>
            <person name="Akhremchuk A.E."/>
            <person name="Miamin V.E."/>
        </authorList>
    </citation>
    <scope>NUCLEOTIDE SEQUENCE</scope>
    <source>
        <strain evidence="11">3prime</strain>
    </source>
</reference>
<comment type="similarity">
    <text evidence="2">Belongs to the ABC transporter superfamily.</text>
</comment>
<evidence type="ECO:0000256" key="5">
    <source>
        <dbReference type="ARBA" id="ARBA00022519"/>
    </source>
</evidence>
<dbReference type="PANTHER" id="PTHR43166">
    <property type="entry name" value="AMINO ACID IMPORT ATP-BINDING PROTEIN"/>
    <property type="match status" value="1"/>
</dbReference>
<dbReference type="FunFam" id="3.40.50.300:FF:000020">
    <property type="entry name" value="Amino acid ABC transporter ATP-binding component"/>
    <property type="match status" value="1"/>
</dbReference>
<proteinExistence type="inferred from homology"/>
<dbReference type="InterPro" id="IPR003593">
    <property type="entry name" value="AAA+_ATPase"/>
</dbReference>
<dbReference type="SUPFAM" id="SSF52540">
    <property type="entry name" value="P-loop containing nucleoside triphosphate hydrolases"/>
    <property type="match status" value="1"/>
</dbReference>
<dbReference type="PROSITE" id="PS50893">
    <property type="entry name" value="ABC_TRANSPORTER_2"/>
    <property type="match status" value="1"/>
</dbReference>
<comment type="subcellular location">
    <subcellularLocation>
        <location evidence="1">Cell inner membrane</location>
        <topology evidence="1">Peripheral membrane protein</topology>
    </subcellularLocation>
</comment>
<evidence type="ECO:0000259" key="10">
    <source>
        <dbReference type="PROSITE" id="PS50893"/>
    </source>
</evidence>
<dbReference type="InterPro" id="IPR017871">
    <property type="entry name" value="ABC_transporter-like_CS"/>
</dbReference>
<organism evidence="11 12">
    <name type="scientific">Pseudomonas corrugata</name>
    <dbReference type="NCBI Taxonomy" id="47879"/>
    <lineage>
        <taxon>Bacteria</taxon>
        <taxon>Pseudomonadati</taxon>
        <taxon>Pseudomonadota</taxon>
        <taxon>Gammaproteobacteria</taxon>
        <taxon>Pseudomonadales</taxon>
        <taxon>Pseudomonadaceae</taxon>
        <taxon>Pseudomonas</taxon>
    </lineage>
</organism>
<dbReference type="InterPro" id="IPR003439">
    <property type="entry name" value="ABC_transporter-like_ATP-bd"/>
</dbReference>
<dbReference type="RefSeq" id="WP_208555687.1">
    <property type="nucleotide sequence ID" value="NZ_CP072011.1"/>
</dbReference>
<dbReference type="InterPro" id="IPR050086">
    <property type="entry name" value="MetN_ABC_transporter-like"/>
</dbReference>
<dbReference type="PANTHER" id="PTHR43166:SF9">
    <property type="entry name" value="GLUTAMATE_ASPARTATE IMPORT ATP-BINDING PROTEIN GLTL"/>
    <property type="match status" value="1"/>
</dbReference>
<protein>
    <submittedName>
        <fullName evidence="11">Amino acid ABC transporter ATP-binding protein</fullName>
    </submittedName>
</protein>
<keyword evidence="3" id="KW-0813">Transport</keyword>
<evidence type="ECO:0000256" key="9">
    <source>
        <dbReference type="ARBA" id="ARBA00023136"/>
    </source>
</evidence>
<keyword evidence="4" id="KW-1003">Cell membrane</keyword>
<dbReference type="GO" id="GO:0016887">
    <property type="term" value="F:ATP hydrolysis activity"/>
    <property type="evidence" value="ECO:0007669"/>
    <property type="project" value="InterPro"/>
</dbReference>
<gene>
    <name evidence="11" type="ORF">C4C32_13175</name>
</gene>
<dbReference type="GO" id="GO:0005524">
    <property type="term" value="F:ATP binding"/>
    <property type="evidence" value="ECO:0007669"/>
    <property type="project" value="UniProtKB-KW"/>
</dbReference>
<dbReference type="GO" id="GO:0015424">
    <property type="term" value="F:ABC-type amino acid transporter activity"/>
    <property type="evidence" value="ECO:0007669"/>
    <property type="project" value="InterPro"/>
</dbReference>
<dbReference type="AlphaFoldDB" id="A0A8B6UY22"/>
<dbReference type="Pfam" id="PF00005">
    <property type="entry name" value="ABC_tran"/>
    <property type="match status" value="1"/>
</dbReference>
<evidence type="ECO:0000256" key="1">
    <source>
        <dbReference type="ARBA" id="ARBA00004417"/>
    </source>
</evidence>
<dbReference type="InterPro" id="IPR027417">
    <property type="entry name" value="P-loop_NTPase"/>
</dbReference>
<dbReference type="CDD" id="cd03262">
    <property type="entry name" value="ABC_HisP_GlnQ"/>
    <property type="match status" value="1"/>
</dbReference>
<sequence>MIEIENVHKSFGDLEVVKGVSLTVDKGEVVSIIGGSGSGKSTLLMCINGLEPIQQGSIRVDGVEVHDRATDLNHLRQKIGIVFQQWNAFPHLTVLENVMLAPRKVLGKSKQEAEALAVKQLEHVGLGNKLKAFPNKLSGGQQQRMAIARALAMSPDYMLFDEATSALDPQLVGEVLDTMRMLAEDGMTMVLVTHEIRFARDVSDRVAFFCNGRVHEIGPPDQVIGNPMQRETAAFLKSVK</sequence>
<evidence type="ECO:0000256" key="4">
    <source>
        <dbReference type="ARBA" id="ARBA00022475"/>
    </source>
</evidence>
<dbReference type="PIRSF" id="PIRSF039085">
    <property type="entry name" value="ABC_ATPase_HisP"/>
    <property type="match status" value="1"/>
</dbReference>
<evidence type="ECO:0000256" key="6">
    <source>
        <dbReference type="ARBA" id="ARBA00022741"/>
    </source>
</evidence>
<keyword evidence="5" id="KW-0997">Cell inner membrane</keyword>
<dbReference type="SMART" id="SM00382">
    <property type="entry name" value="AAA"/>
    <property type="match status" value="1"/>
</dbReference>
<dbReference type="GO" id="GO:0005886">
    <property type="term" value="C:plasma membrane"/>
    <property type="evidence" value="ECO:0007669"/>
    <property type="project" value="UniProtKB-SubCell"/>
</dbReference>
<accession>A0A8B6UY22</accession>
<name>A0A8B6UY22_9PSED</name>
<evidence type="ECO:0000313" key="11">
    <source>
        <dbReference type="EMBL" id="QTH16799.1"/>
    </source>
</evidence>
<evidence type="ECO:0000256" key="8">
    <source>
        <dbReference type="ARBA" id="ARBA00022970"/>
    </source>
</evidence>
<dbReference type="Proteomes" id="UP000663914">
    <property type="component" value="Chromosome"/>
</dbReference>